<feature type="domain" description="S-adenosylmethionine-dependent methyltransferase Rv2258c-like winged HTH" evidence="2">
    <location>
        <begin position="23"/>
        <end position="91"/>
    </location>
</feature>
<proteinExistence type="predicted"/>
<keyword evidence="4" id="KW-1185">Reference proteome</keyword>
<dbReference type="EMBL" id="RCDB01000004">
    <property type="protein sequence ID" value="RLK46652.1"/>
    <property type="molecule type" value="Genomic_DNA"/>
</dbReference>
<dbReference type="SUPFAM" id="SSF46785">
    <property type="entry name" value="Winged helix' DNA-binding domain"/>
    <property type="match status" value="1"/>
</dbReference>
<dbReference type="AlphaFoldDB" id="A0A498BT36"/>
<dbReference type="InterPro" id="IPR029063">
    <property type="entry name" value="SAM-dependent_MTases_sf"/>
</dbReference>
<dbReference type="InterPro" id="IPR041698">
    <property type="entry name" value="Methyltransf_25"/>
</dbReference>
<dbReference type="CDD" id="cd02440">
    <property type="entry name" value="AdoMet_MTases"/>
    <property type="match status" value="1"/>
</dbReference>
<feature type="domain" description="Methyltransferase" evidence="1">
    <location>
        <begin position="173"/>
        <end position="265"/>
    </location>
</feature>
<comment type="caution">
    <text evidence="3">The sequence shown here is derived from an EMBL/GenBank/DDBJ whole genome shotgun (WGS) entry which is preliminary data.</text>
</comment>
<keyword evidence="3" id="KW-0830">Ubiquinone</keyword>
<organism evidence="3 4">
    <name type="scientific">Microbacterium telephonicum</name>
    <dbReference type="NCBI Taxonomy" id="1714841"/>
    <lineage>
        <taxon>Bacteria</taxon>
        <taxon>Bacillati</taxon>
        <taxon>Actinomycetota</taxon>
        <taxon>Actinomycetes</taxon>
        <taxon>Micrococcales</taxon>
        <taxon>Microbacteriaceae</taxon>
        <taxon>Microbacterium</taxon>
    </lineage>
</organism>
<reference evidence="3 4" key="1">
    <citation type="journal article" date="2015" name="Stand. Genomic Sci.">
        <title>Genomic Encyclopedia of Bacterial and Archaeal Type Strains, Phase III: the genomes of soil and plant-associated and newly described type strains.</title>
        <authorList>
            <person name="Whitman W.B."/>
            <person name="Woyke T."/>
            <person name="Klenk H.P."/>
            <person name="Zhou Y."/>
            <person name="Lilburn T.G."/>
            <person name="Beck B.J."/>
            <person name="De Vos P."/>
            <person name="Vandamme P."/>
            <person name="Eisen J.A."/>
            <person name="Garrity G."/>
            <person name="Hugenholtz P."/>
            <person name="Kyrpides N.C."/>
        </authorList>
    </citation>
    <scope>NUCLEOTIDE SEQUENCE [LARGE SCALE GENOMIC DNA]</scope>
    <source>
        <strain evidence="3 4">S2T63</strain>
    </source>
</reference>
<evidence type="ECO:0000313" key="4">
    <source>
        <dbReference type="Proteomes" id="UP000273158"/>
    </source>
</evidence>
<dbReference type="SUPFAM" id="SSF53335">
    <property type="entry name" value="S-adenosyl-L-methionine-dependent methyltransferases"/>
    <property type="match status" value="1"/>
</dbReference>
<dbReference type="OrthoDB" id="9801363at2"/>
<sequence>MDDADADAFAERVFGAVLGAFETMSIYVGDRLGLYRTLGSGTAWSVEAFAEASGMHVRYAREWLEQQAVAGILRVDDDGRFVLPAAHADVLLDADSLRFTAPLTRMVQAAAARMPELLTAYRDGGGVTWAQFGDDARDAQGDVNRPWFERELAGALAGVPSVGAVLSRRGARIADIGCGHGWSSIAIARACPNAEVIGVDVDEPSLAAARGHAAGTPNVSFVHAAGAALRERGPFDAAFIFEALHDMPDPVAVLAAVRAALRPDGVAIVMDEAVADTFAPDGDEVERVMYGYSLFLCLPDSKATPGSVATGTVMRPDVLAQYARDAGFTGVEVLPIEGFAAFRFYRLV</sequence>
<evidence type="ECO:0000313" key="3">
    <source>
        <dbReference type="EMBL" id="RLK46652.1"/>
    </source>
</evidence>
<keyword evidence="3" id="KW-0808">Transferase</keyword>
<keyword evidence="3" id="KW-0489">Methyltransferase</keyword>
<evidence type="ECO:0000259" key="1">
    <source>
        <dbReference type="Pfam" id="PF13649"/>
    </source>
</evidence>
<dbReference type="Proteomes" id="UP000273158">
    <property type="component" value="Unassembled WGS sequence"/>
</dbReference>
<dbReference type="Pfam" id="PF21320">
    <property type="entry name" value="WHD_Rv2258c"/>
    <property type="match status" value="1"/>
</dbReference>
<dbReference type="RefSeq" id="WP_121060973.1">
    <property type="nucleotide sequence ID" value="NZ_RCDB01000004.1"/>
</dbReference>
<dbReference type="PANTHER" id="PTHR45128">
    <property type="entry name" value="METHYLTRANSFERASE TYPE 11"/>
    <property type="match status" value="1"/>
</dbReference>
<protein>
    <submittedName>
        <fullName evidence="3">Ubiquinone/menaquinone biosynthesis C-methylase UbiE</fullName>
    </submittedName>
</protein>
<dbReference type="GO" id="GO:0008168">
    <property type="term" value="F:methyltransferase activity"/>
    <property type="evidence" value="ECO:0007669"/>
    <property type="project" value="UniProtKB-KW"/>
</dbReference>
<dbReference type="InterPro" id="IPR048711">
    <property type="entry name" value="WHD_Rv2258c"/>
</dbReference>
<dbReference type="Pfam" id="PF13649">
    <property type="entry name" value="Methyltransf_25"/>
    <property type="match status" value="1"/>
</dbReference>
<dbReference type="GO" id="GO:0032259">
    <property type="term" value="P:methylation"/>
    <property type="evidence" value="ECO:0007669"/>
    <property type="project" value="UniProtKB-KW"/>
</dbReference>
<dbReference type="InterPro" id="IPR053173">
    <property type="entry name" value="SAM-binding_MTase"/>
</dbReference>
<evidence type="ECO:0000259" key="2">
    <source>
        <dbReference type="Pfam" id="PF21320"/>
    </source>
</evidence>
<gene>
    <name evidence="3" type="ORF">C7474_2837</name>
</gene>
<name>A0A498BT36_9MICO</name>
<dbReference type="InterPro" id="IPR036390">
    <property type="entry name" value="WH_DNA-bd_sf"/>
</dbReference>
<accession>A0A498BT36</accession>
<dbReference type="Gene3D" id="3.40.50.150">
    <property type="entry name" value="Vaccinia Virus protein VP39"/>
    <property type="match status" value="1"/>
</dbReference>